<feature type="compositionally biased region" description="Pro residues" evidence="1">
    <location>
        <begin position="186"/>
        <end position="207"/>
    </location>
</feature>
<comment type="caution">
    <text evidence="3">The sequence shown here is derived from an EMBL/GenBank/DDBJ whole genome shotgun (WGS) entry which is preliminary data.</text>
</comment>
<sequence>MRDTVFVLRWITAWRTERVSQPCPLPPGAALRHIHDGIDARRRHLVSRELLADADFVILGRADDRGIRICAARPHMSNDFRTHLYARFVPDGSGSRLEGRLGWRPSVRLLTATLSGGLAFLWFAILGFAGRSLTTGGPVRQSLAALLVVAVVLAVLVGITAGGERLARAETAHLRAWLTARLDTPAAPPPPAPPAPRTGPIRPSAPG</sequence>
<keyword evidence="2" id="KW-0812">Transmembrane</keyword>
<evidence type="ECO:0000256" key="1">
    <source>
        <dbReference type="SAM" id="MobiDB-lite"/>
    </source>
</evidence>
<name>A0A2T0KCV5_9ACTN</name>
<gene>
    <name evidence="3" type="ORF">CLV67_107200</name>
</gene>
<feature type="transmembrane region" description="Helical" evidence="2">
    <location>
        <begin position="142"/>
        <end position="161"/>
    </location>
</feature>
<keyword evidence="2" id="KW-1133">Transmembrane helix</keyword>
<evidence type="ECO:0000313" key="4">
    <source>
        <dbReference type="Proteomes" id="UP000239415"/>
    </source>
</evidence>
<evidence type="ECO:0000313" key="3">
    <source>
        <dbReference type="EMBL" id="PRX20923.1"/>
    </source>
</evidence>
<keyword evidence="4" id="KW-1185">Reference proteome</keyword>
<dbReference type="RefSeq" id="WP_106320212.1">
    <property type="nucleotide sequence ID" value="NZ_BOMO01000072.1"/>
</dbReference>
<proteinExistence type="predicted"/>
<keyword evidence="2" id="KW-0472">Membrane</keyword>
<evidence type="ECO:0000256" key="2">
    <source>
        <dbReference type="SAM" id="Phobius"/>
    </source>
</evidence>
<dbReference type="EMBL" id="PVMZ01000007">
    <property type="protein sequence ID" value="PRX20923.1"/>
    <property type="molecule type" value="Genomic_DNA"/>
</dbReference>
<reference evidence="3 4" key="1">
    <citation type="submission" date="2018-03" db="EMBL/GenBank/DDBJ databases">
        <title>Genomic Encyclopedia of Archaeal and Bacterial Type Strains, Phase II (KMG-II): from individual species to whole genera.</title>
        <authorList>
            <person name="Goeker M."/>
        </authorList>
    </citation>
    <scope>NUCLEOTIDE SEQUENCE [LARGE SCALE GENOMIC DNA]</scope>
    <source>
        <strain evidence="3 4">DSM 43146</strain>
    </source>
</reference>
<feature type="transmembrane region" description="Helical" evidence="2">
    <location>
        <begin position="109"/>
        <end position="130"/>
    </location>
</feature>
<feature type="region of interest" description="Disordered" evidence="1">
    <location>
        <begin position="183"/>
        <end position="207"/>
    </location>
</feature>
<organism evidence="3 4">
    <name type="scientific">Actinoplanes italicus</name>
    <dbReference type="NCBI Taxonomy" id="113567"/>
    <lineage>
        <taxon>Bacteria</taxon>
        <taxon>Bacillati</taxon>
        <taxon>Actinomycetota</taxon>
        <taxon>Actinomycetes</taxon>
        <taxon>Micromonosporales</taxon>
        <taxon>Micromonosporaceae</taxon>
        <taxon>Actinoplanes</taxon>
    </lineage>
</organism>
<dbReference type="Proteomes" id="UP000239415">
    <property type="component" value="Unassembled WGS sequence"/>
</dbReference>
<accession>A0A2T0KCV5</accession>
<protein>
    <submittedName>
        <fullName evidence="3">Uncharacterized protein</fullName>
    </submittedName>
</protein>
<dbReference type="OrthoDB" id="3296962at2"/>
<dbReference type="AlphaFoldDB" id="A0A2T0KCV5"/>